<name>A0AAD9NP81_RIDPI</name>
<feature type="signal peptide" evidence="3">
    <location>
        <begin position="1"/>
        <end position="25"/>
    </location>
</feature>
<keyword evidence="2" id="KW-1133">Transmembrane helix</keyword>
<dbReference type="Gene3D" id="3.40.50.410">
    <property type="entry name" value="von Willebrand factor, type A domain"/>
    <property type="match status" value="1"/>
</dbReference>
<keyword evidence="2" id="KW-0812">Transmembrane</keyword>
<evidence type="ECO:0000313" key="5">
    <source>
        <dbReference type="EMBL" id="KAK2174339.1"/>
    </source>
</evidence>
<keyword evidence="2" id="KW-0472">Membrane</keyword>
<sequence>MTTNMKVILTLVCVVMTVHYTAVSGNLNGRTFSLALTNLSTNVLGLTKMQNIIDQRAQIHSEKINGTAIVVKLARALAMKFRSAFEAVDKIAETLEAEYRQGYFNDTEALSCADASPSQMEYNFLFKKKINTIQPCFLVPNDGNVTHRIPTSANLSKAFRENFSRLEYIKWQYFGTQDGVWVMYPTQDMGKHGAYDPQLRSWYVETAAPQPKDIVIVFDRSESMGTKRMRTAQEAAKTLIGTLNPSDRVGVVAFSDIVRTPPGCYSEKLAFATDDNKKKLCEYLDGVTATGGTNYVDALKTAFQLLTKKMVVLFLTDGGAVKEPNYILTQIADFNAKLNNEVVILTYGIGEDLDKSAKDLLIDMAKQTMSDQAKGNITRGTFTHVDNMAGLRLSLGSYYKQFSSPNQRSRPVVSAPFIDDSGLGVVISVCKPVFHDQQLQGVAAIDLRLADLLSSVTYYYSGEYSYVFIIDKSGRTLLHPLLPNPSTSERTARAIVDISTLEPKASREGVISKMKRRFSSIDQSHRCFQIAGTSFCVCAVVPDDNRMKPRSSNLQELPFSTQTFTSTELRLLKRCRHMGISLLGRPRRIQTLRFLSAVANNGDAVLTPPYEDAFGAGVVVTLCKTLVQRRTGGTHSAKDKILGVMAMDMKLNTVRTLLSELFPTCDDVDKSCFLVDKSGFLVYHVDFLLPHNDRTINVHLTEKEEDIADDLIKNNFMTQKSCLGVNTKNKYNTWRIAIQNKIDNMERPLAYALEVVPGSNVFLGIKKKAPNMFAICHSCPVQTNGGVLPCRRDDQLCHCPCYVTTGFKLCENSISEQSDNEDLCTPEAPEVTYSSPVKNESEWVTTLQPCFPTQCPDMTVKSECDVYVDCEWCEPPEDGKSSPCHKRGQCPRRPSPSESSSVWSGYTIIGAAVGTVVAVAVVAAVVVCVFGCRTTQSADGSKTNEYDNAPQVTGAPEVEPTPEGFYEELTPFGGDPAGDGVDSADHTSVSG</sequence>
<dbReference type="InterPro" id="IPR036465">
    <property type="entry name" value="vWFA_dom_sf"/>
</dbReference>
<proteinExistence type="predicted"/>
<feature type="region of interest" description="Disordered" evidence="1">
    <location>
        <begin position="937"/>
        <end position="991"/>
    </location>
</feature>
<evidence type="ECO:0000256" key="2">
    <source>
        <dbReference type="SAM" id="Phobius"/>
    </source>
</evidence>
<comment type="caution">
    <text evidence="5">The sequence shown here is derived from an EMBL/GenBank/DDBJ whole genome shotgun (WGS) entry which is preliminary data.</text>
</comment>
<dbReference type="PANTHER" id="PTHR10166:SF66">
    <property type="entry name" value="VWFA AND CACHE DOMAIN-CONTAINING PROTEIN CG16868"/>
    <property type="match status" value="1"/>
</dbReference>
<feature type="domain" description="VWFA" evidence="4">
    <location>
        <begin position="213"/>
        <end position="402"/>
    </location>
</feature>
<dbReference type="GO" id="GO:0005891">
    <property type="term" value="C:voltage-gated calcium channel complex"/>
    <property type="evidence" value="ECO:0007669"/>
    <property type="project" value="TreeGrafter"/>
</dbReference>
<dbReference type="Proteomes" id="UP001209878">
    <property type="component" value="Unassembled WGS sequence"/>
</dbReference>
<gene>
    <name evidence="5" type="ORF">NP493_808g01064</name>
</gene>
<protein>
    <recommendedName>
        <fullName evidence="4">VWFA domain-containing protein</fullName>
    </recommendedName>
</protein>
<dbReference type="Gene3D" id="3.30.450.20">
    <property type="entry name" value="PAS domain"/>
    <property type="match status" value="4"/>
</dbReference>
<dbReference type="PANTHER" id="PTHR10166">
    <property type="entry name" value="VOLTAGE-DEPENDENT CALCIUM CHANNEL SUBUNIT ALPHA-2/DELTA-RELATED"/>
    <property type="match status" value="1"/>
</dbReference>
<keyword evidence="3" id="KW-0732">Signal</keyword>
<feature type="transmembrane region" description="Helical" evidence="2">
    <location>
        <begin position="903"/>
        <end position="932"/>
    </location>
</feature>
<organism evidence="5 6">
    <name type="scientific">Ridgeia piscesae</name>
    <name type="common">Tubeworm</name>
    <dbReference type="NCBI Taxonomy" id="27915"/>
    <lineage>
        <taxon>Eukaryota</taxon>
        <taxon>Metazoa</taxon>
        <taxon>Spiralia</taxon>
        <taxon>Lophotrochozoa</taxon>
        <taxon>Annelida</taxon>
        <taxon>Polychaeta</taxon>
        <taxon>Sedentaria</taxon>
        <taxon>Canalipalpata</taxon>
        <taxon>Sabellida</taxon>
        <taxon>Siboglinidae</taxon>
        <taxon>Ridgeia</taxon>
    </lineage>
</organism>
<feature type="chain" id="PRO_5042086017" description="VWFA domain-containing protein" evidence="3">
    <location>
        <begin position="26"/>
        <end position="991"/>
    </location>
</feature>
<dbReference type="InterPro" id="IPR002035">
    <property type="entry name" value="VWF_A"/>
</dbReference>
<accession>A0AAD9NP81</accession>
<evidence type="ECO:0000256" key="1">
    <source>
        <dbReference type="SAM" id="MobiDB-lite"/>
    </source>
</evidence>
<feature type="region of interest" description="Disordered" evidence="1">
    <location>
        <begin position="876"/>
        <end position="901"/>
    </location>
</feature>
<evidence type="ECO:0000256" key="3">
    <source>
        <dbReference type="SAM" id="SignalP"/>
    </source>
</evidence>
<evidence type="ECO:0000259" key="4">
    <source>
        <dbReference type="PROSITE" id="PS50234"/>
    </source>
</evidence>
<dbReference type="PROSITE" id="PS50234">
    <property type="entry name" value="VWFA"/>
    <property type="match status" value="1"/>
</dbReference>
<dbReference type="AlphaFoldDB" id="A0AAD9NP81"/>
<dbReference type="GO" id="GO:0005245">
    <property type="term" value="F:voltage-gated calcium channel activity"/>
    <property type="evidence" value="ECO:0007669"/>
    <property type="project" value="TreeGrafter"/>
</dbReference>
<dbReference type="SMART" id="SM00327">
    <property type="entry name" value="VWA"/>
    <property type="match status" value="1"/>
</dbReference>
<dbReference type="EMBL" id="JAODUO010000810">
    <property type="protein sequence ID" value="KAK2174339.1"/>
    <property type="molecule type" value="Genomic_DNA"/>
</dbReference>
<dbReference type="Pfam" id="PF13519">
    <property type="entry name" value="VWA_2"/>
    <property type="match status" value="1"/>
</dbReference>
<dbReference type="SUPFAM" id="SSF53300">
    <property type="entry name" value="vWA-like"/>
    <property type="match status" value="1"/>
</dbReference>
<keyword evidence="6" id="KW-1185">Reference proteome</keyword>
<dbReference type="InterPro" id="IPR051173">
    <property type="entry name" value="Ca_channel_alpha-2/delta"/>
</dbReference>
<evidence type="ECO:0000313" key="6">
    <source>
        <dbReference type="Proteomes" id="UP001209878"/>
    </source>
</evidence>
<reference evidence="5" key="1">
    <citation type="journal article" date="2023" name="Mol. Biol. Evol.">
        <title>Third-Generation Sequencing Reveals the Adaptive Role of the Epigenome in Three Deep-Sea Polychaetes.</title>
        <authorList>
            <person name="Perez M."/>
            <person name="Aroh O."/>
            <person name="Sun Y."/>
            <person name="Lan Y."/>
            <person name="Juniper S.K."/>
            <person name="Young C.R."/>
            <person name="Angers B."/>
            <person name="Qian P.Y."/>
        </authorList>
    </citation>
    <scope>NUCLEOTIDE SEQUENCE</scope>
    <source>
        <strain evidence="5">R07B-5</strain>
    </source>
</reference>